<organism evidence="1">
    <name type="scientific">Rouxiella sp. WC2420</name>
    <dbReference type="NCBI Taxonomy" id="3234145"/>
    <lineage>
        <taxon>Bacteria</taxon>
        <taxon>Pseudomonadati</taxon>
        <taxon>Pseudomonadota</taxon>
        <taxon>Gammaproteobacteria</taxon>
        <taxon>Enterobacterales</taxon>
        <taxon>Yersiniaceae</taxon>
        <taxon>Rouxiella</taxon>
    </lineage>
</organism>
<protein>
    <submittedName>
        <fullName evidence="1">Uncharacterized protein</fullName>
    </submittedName>
</protein>
<name>A0AB39VXF7_9GAMM</name>
<gene>
    <name evidence="1" type="ORF">AB3G37_11325</name>
</gene>
<sequence>MSLVNLQNAVGVKGRSENGLVDALSFYNQFTQFIDEVRNAPVRLISICGVNNIHGMNHVSLTIAHVLNASRHGIEQLIKCYIPVNVDEKRLATVLDKSKAQLVLQIAENKQLLEQLYTPSPFPPPESQPQRMELEVSKLLAFAGLSSMGIPAEVNPWVLNELIKILGRAGALISDATSQRDKLILQFLSSQCDGRYLTGEWLISLLLPFIKHVDLLQAGLGTALYHIGTCNPVLILFPCGSKYPPLLASTAESIQQPFTDDYLADSLSITLPGTTLYYGLSFPKNGVPLQDVHYWISPNSCAAFKGFYRQLPQGHCPEPLQKNGTGMAKSFAGASGWGRVFPETHQVVYILNTGLRGIAIETREQAVGHFPDFSIDPTRVKIDALSIPFARAMQGWAVAPDCNLTPPNHDDAVIENNNPPQTLTETLRKGLIDIDGMMSFFRTVNGEPTVLKTTFDWRARKQRSEQAEKTKLNRNPNIEQIFPDEYTYDAITRRYQPLFDENKPGFTMIRLVEKMLDENTRSYLLSDEIINIPLSISHYYFCASLDMSQQSRALIVNGFVKYILYLLKVERVFDTKDFAEIYSLLNSFHPFDLSLAGKLGRFIKVDSGSKYIDIHMIRIIAKLGFPFNAVVGMGHYTHEMQGWKLMLGLLLEQYFPENSRGRPLEKINEFIFIMTSSSVTTVDRQRFMRLLTHPPICFLIELMGLDILHERLIGDNNEEIIKILSEFNKAATERYKFLAVSSYTVVDQFYAFYKNDNQLSKTQRVDVIRQSLITAVELTLQFIMKNWFYQSSIKQVKLYVQSIYYTCWVKGVSRRIKNKDIYQGGVVAFEFNKNKYFFYIDDSAECSYLGVNEEDAKRSLLDNKIFFKKDDIQQVFFEKTGHNFSEIDGGITLLLDDVDTFTLDSDFTPAAVSFVDQIALSTPRKNKLVGNTFFTRMQDWYNELSAASFIPLWGCYEGLGNPQLDKIEKFVGCSVEVPTLSLLAHKSVELIKTVKSTLYFRPQDLFSDLTQTTSSSRTLLISPDKRIILSTEAPIELPGIRGETSASRMIACLHGSSVESFSSYSSSSDSVYYFGRTGPVLMDNPASPVRALESSASMSDLSSSYESLAGRITMNRLEEYPNENEIFDQEEDIKQFLDMMKGRIRDRQKQSIHATVNILGETANELLANIPHLVTTQSGAKAVAYSILVIAIIEVFKTAILALYNEAKHGGYQDTNIIDFKLKFVDKIKLQLEIHQNGKDKASTVTHNIPLSAEEARKVRRNGLISLPKEEKINTNVLRKQTRLAVDFNKIVMNSLLKGLPFPNRKMPSLSLARELTVERPAVAVNYFRTLSLESNDFLDLLIFKHELNDDLKNTTVRCGPVKSNAQYNLADESSGDIAETLPLIEAISKYKNKNIKIVYPNSIDRQIQCLIEIYRNATVADYVNEYNRVHRIQFLRLTNKEYLNFSIENLRYYLEDFKSININFLEVTLIGFSPFNVTVMTLAELFLKMQEDVLWLRKNKLLMFSSETPADVCILLHQYFNASAEQRMAERDTNIEQNTFSGLGIDRVKSLVTPYFTLPAELFFNSRMIRYGFARQDFLQPVFSYVINNQLISVTLMDVLSGRLSVDLNQHYLLENNKMLKNEIQNYVNASESMRREERKRIELYYTIYRRDEVYLTQTDEFIRRIAGRYHAQEMITPITQVEIIDLHGSKITSLLQALDDRTDNSIISYPLGWPGEAANEFDVYRCIRYGNLTPYIP</sequence>
<proteinExistence type="predicted"/>
<dbReference type="EMBL" id="CP165628">
    <property type="protein sequence ID" value="XDU74624.1"/>
    <property type="molecule type" value="Genomic_DNA"/>
</dbReference>
<evidence type="ECO:0000313" key="1">
    <source>
        <dbReference type="EMBL" id="XDU74624.1"/>
    </source>
</evidence>
<reference evidence="1" key="1">
    <citation type="submission" date="2024-07" db="EMBL/GenBank/DDBJ databases">
        <authorList>
            <person name="Biller S.J."/>
        </authorList>
    </citation>
    <scope>NUCLEOTIDE SEQUENCE</scope>
    <source>
        <strain evidence="1">WC2420</strain>
    </source>
</reference>
<accession>A0AB39VXF7</accession>
<dbReference type="RefSeq" id="WP_369790752.1">
    <property type="nucleotide sequence ID" value="NZ_CP165628.1"/>
</dbReference>